<dbReference type="EMBL" id="CM032181">
    <property type="protein sequence ID" value="KAG7099297.1"/>
    <property type="molecule type" value="Genomic_DNA"/>
</dbReference>
<reference evidence="1" key="1">
    <citation type="journal article" date="2021" name="Genome Biol. Evol.">
        <title>The assembled and annotated genome of the fairy-ring fungus Marasmius oreades.</title>
        <authorList>
            <person name="Hiltunen M."/>
            <person name="Ament-Velasquez S.L."/>
            <person name="Johannesson H."/>
        </authorList>
    </citation>
    <scope>NUCLEOTIDE SEQUENCE</scope>
    <source>
        <strain evidence="1">03SP1</strain>
    </source>
</reference>
<protein>
    <submittedName>
        <fullName evidence="1">Uncharacterized protein</fullName>
    </submittedName>
</protein>
<dbReference type="OrthoDB" id="3249150at2759"/>
<gene>
    <name evidence="1" type="ORF">E1B28_001155</name>
</gene>
<dbReference type="AlphaFoldDB" id="A0A9P8AF39"/>
<evidence type="ECO:0000313" key="2">
    <source>
        <dbReference type="Proteomes" id="UP001049176"/>
    </source>
</evidence>
<evidence type="ECO:0000313" key="1">
    <source>
        <dbReference type="EMBL" id="KAG7099297.1"/>
    </source>
</evidence>
<organism evidence="1 2">
    <name type="scientific">Marasmius oreades</name>
    <name type="common">fairy-ring Marasmius</name>
    <dbReference type="NCBI Taxonomy" id="181124"/>
    <lineage>
        <taxon>Eukaryota</taxon>
        <taxon>Fungi</taxon>
        <taxon>Dikarya</taxon>
        <taxon>Basidiomycota</taxon>
        <taxon>Agaricomycotina</taxon>
        <taxon>Agaricomycetes</taxon>
        <taxon>Agaricomycetidae</taxon>
        <taxon>Agaricales</taxon>
        <taxon>Marasmiineae</taxon>
        <taxon>Marasmiaceae</taxon>
        <taxon>Marasmius</taxon>
    </lineage>
</organism>
<sequence>MPSLVQEYEILLDFTNDTSEPVTIQLQRDYGRNTNALVMLHPSESVTLILNSGSVYRYAIKTGPNVYKVANVIARSWRDIHCNVSRLFATDVPLRVTNTSFNPVEGVVVDRIWRDHRTCCCND</sequence>
<dbReference type="Proteomes" id="UP001049176">
    <property type="component" value="Chromosome 1"/>
</dbReference>
<dbReference type="RefSeq" id="XP_043015767.1">
    <property type="nucleotide sequence ID" value="XM_043147062.1"/>
</dbReference>
<keyword evidence="2" id="KW-1185">Reference proteome</keyword>
<dbReference type="KEGG" id="more:E1B28_001155"/>
<comment type="caution">
    <text evidence="1">The sequence shown here is derived from an EMBL/GenBank/DDBJ whole genome shotgun (WGS) entry which is preliminary data.</text>
</comment>
<dbReference type="GeneID" id="66070231"/>
<proteinExistence type="predicted"/>
<name>A0A9P8AF39_9AGAR</name>
<accession>A0A9P8AF39</accession>